<feature type="repeat" description="PPR" evidence="3">
    <location>
        <begin position="270"/>
        <end position="304"/>
    </location>
</feature>
<evidence type="ECO:0008006" key="6">
    <source>
        <dbReference type="Google" id="ProtNLM"/>
    </source>
</evidence>
<dbReference type="InterPro" id="IPR002885">
    <property type="entry name" value="PPR_rpt"/>
</dbReference>
<feature type="repeat" description="PPR" evidence="3">
    <location>
        <begin position="137"/>
        <end position="167"/>
    </location>
</feature>
<dbReference type="Pfam" id="PF20431">
    <property type="entry name" value="E_motif"/>
    <property type="match status" value="1"/>
</dbReference>
<dbReference type="eggNOG" id="KOG4197">
    <property type="taxonomic scope" value="Eukaryota"/>
</dbReference>
<reference evidence="4 5" key="1">
    <citation type="journal article" date="2013" name="Nat. Genet.">
        <title>The high-quality draft genome of peach (Prunus persica) identifies unique patterns of genetic diversity, domestication and genome evolution.</title>
        <authorList>
            <consortium name="International Peach Genome Initiative"/>
            <person name="Verde I."/>
            <person name="Abbott A.G."/>
            <person name="Scalabrin S."/>
            <person name="Jung S."/>
            <person name="Shu S."/>
            <person name="Marroni F."/>
            <person name="Zhebentyayeva T."/>
            <person name="Dettori M.T."/>
            <person name="Grimwood J."/>
            <person name="Cattonaro F."/>
            <person name="Zuccolo A."/>
            <person name="Rossini L."/>
            <person name="Jenkins J."/>
            <person name="Vendramin E."/>
            <person name="Meisel L.A."/>
            <person name="Decroocq V."/>
            <person name="Sosinski B."/>
            <person name="Prochnik S."/>
            <person name="Mitros T."/>
            <person name="Policriti A."/>
            <person name="Cipriani G."/>
            <person name="Dondini L."/>
            <person name="Ficklin S."/>
            <person name="Goodstein D.M."/>
            <person name="Xuan P."/>
            <person name="Del Fabbro C."/>
            <person name="Aramini V."/>
            <person name="Copetti D."/>
            <person name="Gonzalez S."/>
            <person name="Horner D.S."/>
            <person name="Falchi R."/>
            <person name="Lucas S."/>
            <person name="Mica E."/>
            <person name="Maldonado J."/>
            <person name="Lazzari B."/>
            <person name="Bielenberg D."/>
            <person name="Pirona R."/>
            <person name="Miculan M."/>
            <person name="Barakat A."/>
            <person name="Testolin R."/>
            <person name="Stella A."/>
            <person name="Tartarini S."/>
            <person name="Tonutti P."/>
            <person name="Arus P."/>
            <person name="Orellana A."/>
            <person name="Wells C."/>
            <person name="Main D."/>
            <person name="Vizzotto G."/>
            <person name="Silva H."/>
            <person name="Salamini F."/>
            <person name="Schmutz J."/>
            <person name="Morgante M."/>
            <person name="Rokhsar D.S."/>
        </authorList>
    </citation>
    <scope>NUCLEOTIDE SEQUENCE [LARGE SCALE GENOMIC DNA]</scope>
    <source>
        <strain evidence="5">cv. Nemared</strain>
    </source>
</reference>
<feature type="repeat" description="PPR" evidence="3">
    <location>
        <begin position="305"/>
        <end position="339"/>
    </location>
</feature>
<dbReference type="Pfam" id="PF13041">
    <property type="entry name" value="PPR_2"/>
    <property type="match status" value="2"/>
</dbReference>
<dbReference type="FunFam" id="1.25.40.10:FF:000285">
    <property type="entry name" value="Pentatricopeptide repeat-containing protein, chloroplastic"/>
    <property type="match status" value="1"/>
</dbReference>
<evidence type="ECO:0000256" key="2">
    <source>
        <dbReference type="ARBA" id="ARBA00061659"/>
    </source>
</evidence>
<feature type="repeat" description="PPR" evidence="3">
    <location>
        <begin position="168"/>
        <end position="202"/>
    </location>
</feature>
<dbReference type="GO" id="GO:0009451">
    <property type="term" value="P:RNA modification"/>
    <property type="evidence" value="ECO:0000318"/>
    <property type="project" value="GO_Central"/>
</dbReference>
<proteinExistence type="inferred from homology"/>
<dbReference type="NCBIfam" id="TIGR00756">
    <property type="entry name" value="PPR"/>
    <property type="match status" value="6"/>
</dbReference>
<comment type="similarity">
    <text evidence="2">Belongs to the PPR family. PCMP-E subfamily.</text>
</comment>
<dbReference type="PANTHER" id="PTHR47926:SF467">
    <property type="entry name" value="REPEAT-CONTAINING PROTEIN, PUTATIVE-RELATED"/>
    <property type="match status" value="1"/>
</dbReference>
<evidence type="ECO:0000256" key="1">
    <source>
        <dbReference type="ARBA" id="ARBA00022737"/>
    </source>
</evidence>
<dbReference type="FunFam" id="1.25.40.10:FF:001156">
    <property type="entry name" value="Pentatricopeptide repeat-containing protein At5g61800"/>
    <property type="match status" value="1"/>
</dbReference>
<name>A0A251QRL7_PRUPE</name>
<dbReference type="InterPro" id="IPR046848">
    <property type="entry name" value="E_motif"/>
</dbReference>
<dbReference type="GO" id="GO:0003723">
    <property type="term" value="F:RNA binding"/>
    <property type="evidence" value="ECO:0000318"/>
    <property type="project" value="GO_Central"/>
</dbReference>
<dbReference type="FunFam" id="1.25.40.10:FF:001214">
    <property type="entry name" value="Pentatricopeptide repeat-containing protein At2g20540"/>
    <property type="match status" value="1"/>
</dbReference>
<dbReference type="PROSITE" id="PS51375">
    <property type="entry name" value="PPR"/>
    <property type="match status" value="5"/>
</dbReference>
<keyword evidence="5" id="KW-1185">Reference proteome</keyword>
<dbReference type="Pfam" id="PF01535">
    <property type="entry name" value="PPR"/>
    <property type="match status" value="5"/>
</dbReference>
<dbReference type="AlphaFoldDB" id="A0A251QRL7"/>
<dbReference type="InterPro" id="IPR011990">
    <property type="entry name" value="TPR-like_helical_dom_sf"/>
</dbReference>
<evidence type="ECO:0000256" key="3">
    <source>
        <dbReference type="PROSITE-ProRule" id="PRU00708"/>
    </source>
</evidence>
<dbReference type="Proteomes" id="UP000006882">
    <property type="component" value="Chromosome G1"/>
</dbReference>
<dbReference type="EMBL" id="CM007651">
    <property type="protein sequence ID" value="ONI26461.1"/>
    <property type="molecule type" value="Genomic_DNA"/>
</dbReference>
<gene>
    <name evidence="4" type="ORF">PRUPE_1G026700</name>
</gene>
<sequence>MKREEGVPDRYTYPSLVKACASEAKVWEGKAIHGSAVRCGVDGDVFVSTSLIDLYGKCREILCARKVFYGMSERNVVSWTAMVVGYASVGDLDEARRLFDQMPQRNVVSWNVIISGFVKLGDLTNARRIFDQMPEKNVVSFTTMIDGYAKYGDMASARFLFDQAPNKDIVAWSALISGYAQNGQPNEALKIFLEMSTRNVKPDEFIMVSLMSACSQVGCLQVAKWVDSYLSQSSIDVRQDHVRAALIDMNAKCGNIERATSLFEAMPKQDMISYCSMIQGLSVHGRGNQAVALFNKMLNEGLAPDEVAFTVILTACSRAGLVEEGWHFFESMRPYDLLKSMPMEPHAGAWGALLGACKLNGNIELGELVANRLFEIEPLNPGNYVLLSNIYAAADCWFDVSSVRDKMEEQGIKKISGCSWISSKG</sequence>
<protein>
    <recommendedName>
        <fullName evidence="6">Pentacotripeptide-repeat region of PRORP domain-containing protein</fullName>
    </recommendedName>
</protein>
<dbReference type="Gene3D" id="1.25.40.10">
    <property type="entry name" value="Tetratricopeptide repeat domain"/>
    <property type="match status" value="4"/>
</dbReference>
<evidence type="ECO:0000313" key="5">
    <source>
        <dbReference type="Proteomes" id="UP000006882"/>
    </source>
</evidence>
<organism evidence="4 5">
    <name type="scientific">Prunus persica</name>
    <name type="common">Peach</name>
    <name type="synonym">Amygdalus persica</name>
    <dbReference type="NCBI Taxonomy" id="3760"/>
    <lineage>
        <taxon>Eukaryota</taxon>
        <taxon>Viridiplantae</taxon>
        <taxon>Streptophyta</taxon>
        <taxon>Embryophyta</taxon>
        <taxon>Tracheophyta</taxon>
        <taxon>Spermatophyta</taxon>
        <taxon>Magnoliopsida</taxon>
        <taxon>eudicotyledons</taxon>
        <taxon>Gunneridae</taxon>
        <taxon>Pentapetalae</taxon>
        <taxon>rosids</taxon>
        <taxon>fabids</taxon>
        <taxon>Rosales</taxon>
        <taxon>Rosaceae</taxon>
        <taxon>Amygdaloideae</taxon>
        <taxon>Amygdaleae</taxon>
        <taxon>Prunus</taxon>
    </lineage>
</organism>
<accession>A0A251QRL7</accession>
<keyword evidence="1" id="KW-0677">Repeat</keyword>
<dbReference type="Gramene" id="ONI26461">
    <property type="protein sequence ID" value="ONI26461"/>
    <property type="gene ID" value="PRUPE_1G026700"/>
</dbReference>
<dbReference type="PANTHER" id="PTHR47926">
    <property type="entry name" value="PENTATRICOPEPTIDE REPEAT-CONTAINING PROTEIN"/>
    <property type="match status" value="1"/>
</dbReference>
<feature type="repeat" description="PPR" evidence="3">
    <location>
        <begin position="75"/>
        <end position="109"/>
    </location>
</feature>
<dbReference type="SUPFAM" id="SSF48452">
    <property type="entry name" value="TPR-like"/>
    <property type="match status" value="1"/>
</dbReference>
<evidence type="ECO:0000313" key="4">
    <source>
        <dbReference type="EMBL" id="ONI26461.1"/>
    </source>
</evidence>
<dbReference type="InterPro" id="IPR046960">
    <property type="entry name" value="PPR_At4g14850-like_plant"/>
</dbReference>